<dbReference type="InterPro" id="IPR037523">
    <property type="entry name" value="VOC_core"/>
</dbReference>
<evidence type="ECO:0000259" key="1">
    <source>
        <dbReference type="PROSITE" id="PS51819"/>
    </source>
</evidence>
<dbReference type="Pfam" id="PF00903">
    <property type="entry name" value="Glyoxalase"/>
    <property type="match status" value="1"/>
</dbReference>
<dbReference type="SUPFAM" id="SSF54593">
    <property type="entry name" value="Glyoxalase/Bleomycin resistance protein/Dihydroxybiphenyl dioxygenase"/>
    <property type="match status" value="1"/>
</dbReference>
<gene>
    <name evidence="2" type="ORF">HLB44_32855</name>
</gene>
<protein>
    <submittedName>
        <fullName evidence="2">VOC family protein</fullName>
    </submittedName>
</protein>
<dbReference type="InterPro" id="IPR029068">
    <property type="entry name" value="Glyas_Bleomycin-R_OHBP_Dase"/>
</dbReference>
<name>A0ABX2ETH9_9BURK</name>
<feature type="domain" description="VOC" evidence="1">
    <location>
        <begin position="3"/>
        <end position="112"/>
    </location>
</feature>
<dbReference type="InterPro" id="IPR004360">
    <property type="entry name" value="Glyas_Fos-R_dOase_dom"/>
</dbReference>
<evidence type="ECO:0000313" key="3">
    <source>
        <dbReference type="Proteomes" id="UP000737171"/>
    </source>
</evidence>
<keyword evidence="3" id="KW-1185">Reference proteome</keyword>
<reference evidence="2 3" key="1">
    <citation type="submission" date="2020-05" db="EMBL/GenBank/DDBJ databases">
        <title>Aquincola sp. isolate from soil.</title>
        <authorList>
            <person name="Han J."/>
            <person name="Kim D.-U."/>
        </authorList>
    </citation>
    <scope>NUCLEOTIDE SEQUENCE [LARGE SCALE GENOMIC DNA]</scope>
    <source>
        <strain evidence="2 3">S2</strain>
    </source>
</reference>
<dbReference type="Proteomes" id="UP000737171">
    <property type="component" value="Unassembled WGS sequence"/>
</dbReference>
<sequence>MIKGMHAMFYSSQADALRVFLRDKLGLAGTDVGGGWLIFNAPEADLGVHPTEAGEPPSGTADISFYCDDIAQTVAELRTRGVEFTQEVEDHGYGLVTFFKVPGDFTVQLYQAKYAK</sequence>
<dbReference type="PROSITE" id="PS51819">
    <property type="entry name" value="VOC"/>
    <property type="match status" value="1"/>
</dbReference>
<accession>A0ABX2ETH9</accession>
<dbReference type="RefSeq" id="WP_173133710.1">
    <property type="nucleotide sequence ID" value="NZ_JABRWJ010000014.1"/>
</dbReference>
<organism evidence="2 3">
    <name type="scientific">Pseudaquabacterium terrae</name>
    <dbReference type="NCBI Taxonomy" id="2732868"/>
    <lineage>
        <taxon>Bacteria</taxon>
        <taxon>Pseudomonadati</taxon>
        <taxon>Pseudomonadota</taxon>
        <taxon>Betaproteobacteria</taxon>
        <taxon>Burkholderiales</taxon>
        <taxon>Sphaerotilaceae</taxon>
        <taxon>Pseudaquabacterium</taxon>
    </lineage>
</organism>
<comment type="caution">
    <text evidence="2">The sequence shown here is derived from an EMBL/GenBank/DDBJ whole genome shotgun (WGS) entry which is preliminary data.</text>
</comment>
<dbReference type="EMBL" id="JABRWJ010000014">
    <property type="protein sequence ID" value="NRF71786.1"/>
    <property type="molecule type" value="Genomic_DNA"/>
</dbReference>
<dbReference type="Gene3D" id="3.10.180.10">
    <property type="entry name" value="2,3-Dihydroxybiphenyl 1,2-Dioxygenase, domain 1"/>
    <property type="match status" value="1"/>
</dbReference>
<proteinExistence type="predicted"/>
<evidence type="ECO:0000313" key="2">
    <source>
        <dbReference type="EMBL" id="NRF71786.1"/>
    </source>
</evidence>